<organism evidence="2">
    <name type="scientific">Zea mays</name>
    <name type="common">Maize</name>
    <dbReference type="NCBI Taxonomy" id="4577"/>
    <lineage>
        <taxon>Eukaryota</taxon>
        <taxon>Viridiplantae</taxon>
        <taxon>Streptophyta</taxon>
        <taxon>Embryophyta</taxon>
        <taxon>Tracheophyta</taxon>
        <taxon>Spermatophyta</taxon>
        <taxon>Magnoliopsida</taxon>
        <taxon>Liliopsida</taxon>
        <taxon>Poales</taxon>
        <taxon>Poaceae</taxon>
        <taxon>PACMAD clade</taxon>
        <taxon>Panicoideae</taxon>
        <taxon>Andropogonodae</taxon>
        <taxon>Andropogoneae</taxon>
        <taxon>Tripsacinae</taxon>
        <taxon>Zea</taxon>
    </lineage>
</organism>
<feature type="compositionally biased region" description="Low complexity" evidence="1">
    <location>
        <begin position="33"/>
        <end position="48"/>
    </location>
</feature>
<dbReference type="AlphaFoldDB" id="A0A1D6LAX1"/>
<feature type="region of interest" description="Disordered" evidence="1">
    <location>
        <begin position="1"/>
        <end position="82"/>
    </location>
</feature>
<dbReference type="EMBL" id="CM007647">
    <property type="protein sequence ID" value="ONM11321.1"/>
    <property type="molecule type" value="Genomic_DNA"/>
</dbReference>
<protein>
    <submittedName>
        <fullName evidence="2">Uncharacterized protein</fullName>
    </submittedName>
</protein>
<gene>
    <name evidence="2" type="ORF">ZEAMMB73_Zm00001d034772</name>
</gene>
<sequence>MATSDGRSTPPRRLRTHGEKCGIDLEPKDFPNTPSSIGVTSASSSATTRHLRPTSRHPILHQCGSSTPSSIGAAASNSSTMTRHLRPTTPYYKWCQSISDKWSNLFVSVSSILFLP</sequence>
<evidence type="ECO:0000313" key="2">
    <source>
        <dbReference type="EMBL" id="ONM11262.1"/>
    </source>
</evidence>
<feature type="compositionally biased region" description="Basic and acidic residues" evidence="1">
    <location>
        <begin position="16"/>
        <end position="29"/>
    </location>
</feature>
<dbReference type="EMBL" id="CM007647">
    <property type="protein sequence ID" value="ONM11302.1"/>
    <property type="molecule type" value="Genomic_DNA"/>
</dbReference>
<feature type="compositionally biased region" description="Basic residues" evidence="1">
    <location>
        <begin position="49"/>
        <end position="59"/>
    </location>
</feature>
<dbReference type="EMBL" id="CM007647">
    <property type="protein sequence ID" value="ONM11269.1"/>
    <property type="molecule type" value="Genomic_DNA"/>
</dbReference>
<evidence type="ECO:0000256" key="1">
    <source>
        <dbReference type="SAM" id="MobiDB-lite"/>
    </source>
</evidence>
<dbReference type="EMBL" id="CM007647">
    <property type="protein sequence ID" value="ONM11307.1"/>
    <property type="molecule type" value="Genomic_DNA"/>
</dbReference>
<name>A0A1D6LAX1_MAIZE</name>
<dbReference type="EMBL" id="CM007647">
    <property type="protein sequence ID" value="ONM11262.1"/>
    <property type="molecule type" value="Genomic_DNA"/>
</dbReference>
<dbReference type="EMBL" id="CM007647">
    <property type="protein sequence ID" value="ONM11306.1"/>
    <property type="molecule type" value="Genomic_DNA"/>
</dbReference>
<dbReference type="EMBL" id="CM007647">
    <property type="protein sequence ID" value="ONM11278.1"/>
    <property type="molecule type" value="Genomic_DNA"/>
</dbReference>
<feature type="compositionally biased region" description="Polar residues" evidence="1">
    <location>
        <begin position="63"/>
        <end position="82"/>
    </location>
</feature>
<accession>A0A1D6LAX1</accession>
<reference evidence="2" key="1">
    <citation type="submission" date="2015-12" db="EMBL/GenBank/DDBJ databases">
        <title>Update maize B73 reference genome by single molecule sequencing technologies.</title>
        <authorList>
            <consortium name="Maize Genome Sequencing Project"/>
            <person name="Ware D."/>
        </authorList>
    </citation>
    <scope>NUCLEOTIDE SEQUENCE [LARGE SCALE GENOMIC DNA]</scope>
    <source>
        <tissue evidence="2">Seedling</tissue>
    </source>
</reference>
<proteinExistence type="predicted"/>